<accession>A0A816V6C9</accession>
<organism evidence="4 5">
    <name type="scientific">Rotaria magnacalcarata</name>
    <dbReference type="NCBI Taxonomy" id="392030"/>
    <lineage>
        <taxon>Eukaryota</taxon>
        <taxon>Metazoa</taxon>
        <taxon>Spiralia</taxon>
        <taxon>Gnathifera</taxon>
        <taxon>Rotifera</taxon>
        <taxon>Eurotatoria</taxon>
        <taxon>Bdelloidea</taxon>
        <taxon>Philodinida</taxon>
        <taxon>Philodinidae</taxon>
        <taxon>Rotaria</taxon>
    </lineage>
</organism>
<evidence type="ECO:0000313" key="4">
    <source>
        <dbReference type="EMBL" id="CAF2116831.1"/>
    </source>
</evidence>
<evidence type="ECO:0000313" key="5">
    <source>
        <dbReference type="Proteomes" id="UP000663887"/>
    </source>
</evidence>
<feature type="compositionally biased region" description="Polar residues" evidence="3">
    <location>
        <begin position="7"/>
        <end position="34"/>
    </location>
</feature>
<evidence type="ECO:0000256" key="2">
    <source>
        <dbReference type="SAM" id="Coils"/>
    </source>
</evidence>
<dbReference type="Proteomes" id="UP000663887">
    <property type="component" value="Unassembled WGS sequence"/>
</dbReference>
<dbReference type="GO" id="GO:0080008">
    <property type="term" value="C:Cul4-RING E3 ubiquitin ligase complex"/>
    <property type="evidence" value="ECO:0007669"/>
    <property type="project" value="TreeGrafter"/>
</dbReference>
<feature type="coiled-coil region" evidence="2">
    <location>
        <begin position="74"/>
        <end position="146"/>
    </location>
</feature>
<protein>
    <submittedName>
        <fullName evidence="4">Uncharacterized protein</fullName>
    </submittedName>
</protein>
<evidence type="ECO:0000256" key="1">
    <source>
        <dbReference type="ARBA" id="ARBA00022737"/>
    </source>
</evidence>
<proteinExistence type="predicted"/>
<gene>
    <name evidence="4" type="ORF">XDN619_LOCUS21743</name>
</gene>
<dbReference type="EMBL" id="CAJNRG010009775">
    <property type="protein sequence ID" value="CAF2116831.1"/>
    <property type="molecule type" value="Genomic_DNA"/>
</dbReference>
<feature type="region of interest" description="Disordered" evidence="3">
    <location>
        <begin position="1"/>
        <end position="34"/>
    </location>
</feature>
<dbReference type="InterPro" id="IPR051191">
    <property type="entry name" value="DCAF12"/>
</dbReference>
<sequence>MDEETAKNSQNDFSVGINNFNRNTELDSSPNKSIGYSDIPEKSIDFARSTSKMTATTTMRLSTIHEDEDDKVGLAKLNNDFENYLNKVKSLANINIDLRQKIVNVLQGNVEEEKSNSLEIKFNNLRQELNDELQRLISINVRLQRADYDKKYYYHKIRAFSNSNQLQIMTQQLDSSLYELNLLKEQYTKQQENLQTCKYEYNDYMKKLIEYTDDYNKITYERVQTENSLCTLSEQLVFEQEYNHQCLQELKSLEKIQQDSNDHFNKTEFDNIISKIRQDYQQYNQIQLSELEVYYKIKLDLVQYNFHDSVKENNFEEIQQLQEQNKSLQQKLTQLNNNFQHVIERNRQQYELLNDDHYDLEVEISELESFILQSRNSTIALSSEINTYRCLLTNLAPSFQQPIKSSAHKEKPENLTIHYKHGLMYGWVPRLDELPTNITKRYRWIDGASITLMEFIHGAFRTHNPNALFLIRNSENILKSIPDKYKDRFQDKDEYNQNQIQELRNQLHRLVSPQQIVHYDCLYDGLDSSTGRERVKIDGLNDFEEQAKQFLIEAIKKWYPNNFNNTHPSDPEQQQMNTFLLNKTQIFVDRPKEFASLLKYVAGDHKDFSLIDGGSSNKENAQPLMALTGRSGDGKTMLLGKFVLTIEETQQNKFLLFYYFFDGSFHAQASHFMFTSLKQKII</sequence>
<feature type="coiled-coil region" evidence="2">
    <location>
        <begin position="311"/>
        <end position="345"/>
    </location>
</feature>
<keyword evidence="2" id="KW-0175">Coiled coil</keyword>
<dbReference type="AlphaFoldDB" id="A0A816V6C9"/>
<keyword evidence="1" id="KW-0677">Repeat</keyword>
<comment type="caution">
    <text evidence="4">The sequence shown here is derived from an EMBL/GenBank/DDBJ whole genome shotgun (WGS) entry which is preliminary data.</text>
</comment>
<dbReference type="PANTHER" id="PTHR19860:SF42">
    <property type="entry name" value="RING-TYPE DOMAIN-CONTAINING PROTEIN"/>
    <property type="match status" value="1"/>
</dbReference>
<name>A0A816V6C9_9BILA</name>
<evidence type="ECO:0000256" key="3">
    <source>
        <dbReference type="SAM" id="MobiDB-lite"/>
    </source>
</evidence>
<dbReference type="PANTHER" id="PTHR19860">
    <property type="entry name" value="DDB1- AND CUL4-ASSOCIATED FACTOR 12-RELATED"/>
    <property type="match status" value="1"/>
</dbReference>
<reference evidence="4" key="1">
    <citation type="submission" date="2021-02" db="EMBL/GenBank/DDBJ databases">
        <authorList>
            <person name="Nowell W R."/>
        </authorList>
    </citation>
    <scope>NUCLEOTIDE SEQUENCE</scope>
</reference>